<dbReference type="SMART" id="SM00256">
    <property type="entry name" value="FBOX"/>
    <property type="match status" value="1"/>
</dbReference>
<organism evidence="2 3">
    <name type="scientific">Nepenthes gracilis</name>
    <name type="common">Slender pitcher plant</name>
    <dbReference type="NCBI Taxonomy" id="150966"/>
    <lineage>
        <taxon>Eukaryota</taxon>
        <taxon>Viridiplantae</taxon>
        <taxon>Streptophyta</taxon>
        <taxon>Embryophyta</taxon>
        <taxon>Tracheophyta</taxon>
        <taxon>Spermatophyta</taxon>
        <taxon>Magnoliopsida</taxon>
        <taxon>eudicotyledons</taxon>
        <taxon>Gunneridae</taxon>
        <taxon>Pentapetalae</taxon>
        <taxon>Caryophyllales</taxon>
        <taxon>Nepenthaceae</taxon>
        <taxon>Nepenthes</taxon>
    </lineage>
</organism>
<dbReference type="InterPro" id="IPR036047">
    <property type="entry name" value="F-box-like_dom_sf"/>
</dbReference>
<dbReference type="PROSITE" id="PS50181">
    <property type="entry name" value="FBOX"/>
    <property type="match status" value="1"/>
</dbReference>
<dbReference type="InterPro" id="IPR013187">
    <property type="entry name" value="F-box-assoc_dom_typ3"/>
</dbReference>
<evidence type="ECO:0000259" key="1">
    <source>
        <dbReference type="PROSITE" id="PS50181"/>
    </source>
</evidence>
<feature type="domain" description="F-box" evidence="1">
    <location>
        <begin position="20"/>
        <end position="65"/>
    </location>
</feature>
<keyword evidence="3" id="KW-1185">Reference proteome</keyword>
<dbReference type="Pfam" id="PF00646">
    <property type="entry name" value="F-box"/>
    <property type="match status" value="1"/>
</dbReference>
<accession>A0AAD3T950</accession>
<proteinExistence type="predicted"/>
<dbReference type="InterPro" id="IPR017451">
    <property type="entry name" value="F-box-assoc_interact_dom"/>
</dbReference>
<sequence>MVRKKKEKMMMMAAETSKRKTTTANLPADIITEILVRLRVKPLLRFMCVSRSWFDLINSPAFARLHEIQTSFPLLIMWNFYSRQPFQSVDLLAPTGGAADVAAERTVIRPCSCAPCKYFNPVITHPNNYICYSSIVGSSNGILCFTPITRYEKMVLFNPSTRTLFVLPCLPWPPVGTESITFGFGYDPISHDYKLLRITQYRYKPTDPLRTHALIYSLSSNTWREVYEKYTHGEIFIRCASFQLANNALHWVAKRKDDERVIVSFDLHGETYGEVPRPEVPGETFALCTLGVLDGCLCLSSERMPGGAASIWVMKEYMMKDSWVKLFDMADLPDPNAWPAAVLSINGRLTIVQQSGFEEGVSIYQSNVRMDSARRGAVAAIDEQLKNMAVAGVRSGWSHYEAICVESLSLIAINR</sequence>
<dbReference type="NCBIfam" id="TIGR01640">
    <property type="entry name" value="F_box_assoc_1"/>
    <property type="match status" value="1"/>
</dbReference>
<dbReference type="Pfam" id="PF08268">
    <property type="entry name" value="FBA_3"/>
    <property type="match status" value="1"/>
</dbReference>
<dbReference type="PANTHER" id="PTHR31672:SF13">
    <property type="entry name" value="F-BOX PROTEIN CPR30-LIKE"/>
    <property type="match status" value="1"/>
</dbReference>
<dbReference type="Proteomes" id="UP001279734">
    <property type="component" value="Unassembled WGS sequence"/>
</dbReference>
<protein>
    <recommendedName>
        <fullName evidence="1">F-box domain-containing protein</fullName>
    </recommendedName>
</protein>
<name>A0AAD3T950_NEPGR</name>
<reference evidence="2" key="1">
    <citation type="submission" date="2023-05" db="EMBL/GenBank/DDBJ databases">
        <title>Nepenthes gracilis genome sequencing.</title>
        <authorList>
            <person name="Fukushima K."/>
        </authorList>
    </citation>
    <scope>NUCLEOTIDE SEQUENCE</scope>
    <source>
        <strain evidence="2">SING2019-196</strain>
    </source>
</reference>
<dbReference type="SUPFAM" id="SSF81383">
    <property type="entry name" value="F-box domain"/>
    <property type="match status" value="1"/>
</dbReference>
<evidence type="ECO:0000313" key="2">
    <source>
        <dbReference type="EMBL" id="GMH24302.1"/>
    </source>
</evidence>
<gene>
    <name evidence="2" type="ORF">Nepgr_026145</name>
</gene>
<dbReference type="InterPro" id="IPR001810">
    <property type="entry name" value="F-box_dom"/>
</dbReference>
<evidence type="ECO:0000313" key="3">
    <source>
        <dbReference type="Proteomes" id="UP001279734"/>
    </source>
</evidence>
<dbReference type="Gene3D" id="1.20.1280.50">
    <property type="match status" value="1"/>
</dbReference>
<comment type="caution">
    <text evidence="2">The sequence shown here is derived from an EMBL/GenBank/DDBJ whole genome shotgun (WGS) entry which is preliminary data.</text>
</comment>
<dbReference type="AlphaFoldDB" id="A0AAD3T950"/>
<dbReference type="PANTHER" id="PTHR31672">
    <property type="entry name" value="BNACNNG10540D PROTEIN"/>
    <property type="match status" value="1"/>
</dbReference>
<dbReference type="EMBL" id="BSYO01000027">
    <property type="protein sequence ID" value="GMH24302.1"/>
    <property type="molecule type" value="Genomic_DNA"/>
</dbReference>
<dbReference type="InterPro" id="IPR050796">
    <property type="entry name" value="SCF_F-box_component"/>
</dbReference>